<organism evidence="1 2">
    <name type="scientific">Cephus cinctus</name>
    <name type="common">Wheat stem sawfly</name>
    <dbReference type="NCBI Taxonomy" id="211228"/>
    <lineage>
        <taxon>Eukaryota</taxon>
        <taxon>Metazoa</taxon>
        <taxon>Ecdysozoa</taxon>
        <taxon>Arthropoda</taxon>
        <taxon>Hexapoda</taxon>
        <taxon>Insecta</taxon>
        <taxon>Pterygota</taxon>
        <taxon>Neoptera</taxon>
        <taxon>Endopterygota</taxon>
        <taxon>Hymenoptera</taxon>
        <taxon>Cephoidea</taxon>
        <taxon>Cephidae</taxon>
        <taxon>Cephus</taxon>
    </lineage>
</organism>
<dbReference type="Proteomes" id="UP000694920">
    <property type="component" value="Unplaced"/>
</dbReference>
<evidence type="ECO:0000313" key="1">
    <source>
        <dbReference type="Proteomes" id="UP000694920"/>
    </source>
</evidence>
<evidence type="ECO:0000313" key="2">
    <source>
        <dbReference type="RefSeq" id="XP_024936981.1"/>
    </source>
</evidence>
<name>A0AAJ7VXQ6_CEPCN</name>
<protein>
    <submittedName>
        <fullName evidence="2">Uncharacterized protein LOC112493810 isoform X2</fullName>
    </submittedName>
</protein>
<dbReference type="AlphaFoldDB" id="A0AAJ7VXQ6"/>
<reference evidence="2" key="1">
    <citation type="submission" date="2025-08" db="UniProtKB">
        <authorList>
            <consortium name="RefSeq"/>
        </authorList>
    </citation>
    <scope>IDENTIFICATION</scope>
</reference>
<dbReference type="GeneID" id="112493810"/>
<accession>A0AAJ7VXQ6</accession>
<sequence length="54" mass="6253">MISYLCPAICVMTVAKMRQHLFQNPLFNSQIRKTCSATRLNLVLCSEYEQRSSQ</sequence>
<dbReference type="RefSeq" id="XP_024936981.1">
    <property type="nucleotide sequence ID" value="XM_025081213.1"/>
</dbReference>
<proteinExistence type="predicted"/>
<gene>
    <name evidence="2" type="primary">LOC112493810</name>
</gene>
<keyword evidence="1" id="KW-1185">Reference proteome</keyword>